<name>A0AAW3HV05_9BURK</name>
<sequence length="96" mass="10963">MVFSSAQAETWHMVNTEIGYETHAGESMPGKSGDQVRQELLAAKADQREWFFKNLNIAKPSWTQKSEKTREKVIQEMQSMPADELAWINEVYTPGS</sequence>
<accession>A0AAW3HV05</accession>
<reference evidence="1 2" key="1">
    <citation type="submission" date="2015-07" db="EMBL/GenBank/DDBJ databases">
        <title>Draft genome of Achromobacter spanius.</title>
        <authorList>
            <person name="Wang X."/>
        </authorList>
    </citation>
    <scope>NUCLEOTIDE SEQUENCE [LARGE SCALE GENOMIC DNA]</scope>
    <source>
        <strain evidence="1 2">CGMCC9173</strain>
    </source>
</reference>
<organism evidence="1 2">
    <name type="scientific">Achromobacter spanius</name>
    <dbReference type="NCBI Taxonomy" id="217203"/>
    <lineage>
        <taxon>Bacteria</taxon>
        <taxon>Pseudomonadati</taxon>
        <taxon>Pseudomonadota</taxon>
        <taxon>Betaproteobacteria</taxon>
        <taxon>Burkholderiales</taxon>
        <taxon>Alcaligenaceae</taxon>
        <taxon>Achromobacter</taxon>
    </lineage>
</organism>
<dbReference type="Proteomes" id="UP000037511">
    <property type="component" value="Unassembled WGS sequence"/>
</dbReference>
<dbReference type="EMBL" id="LGVG01000083">
    <property type="protein sequence ID" value="KNE22215.1"/>
    <property type="molecule type" value="Genomic_DNA"/>
</dbReference>
<evidence type="ECO:0000313" key="2">
    <source>
        <dbReference type="Proteomes" id="UP000037511"/>
    </source>
</evidence>
<gene>
    <name evidence="1" type="ORF">AFM18_29110</name>
</gene>
<evidence type="ECO:0000313" key="1">
    <source>
        <dbReference type="EMBL" id="KNE22215.1"/>
    </source>
</evidence>
<evidence type="ECO:0008006" key="3">
    <source>
        <dbReference type="Google" id="ProtNLM"/>
    </source>
</evidence>
<protein>
    <recommendedName>
        <fullName evidence="3">DUF4148 domain-containing protein</fullName>
    </recommendedName>
</protein>
<proteinExistence type="predicted"/>
<dbReference type="AlphaFoldDB" id="A0AAW3HV05"/>
<comment type="caution">
    <text evidence="1">The sequence shown here is derived from an EMBL/GenBank/DDBJ whole genome shotgun (WGS) entry which is preliminary data.</text>
</comment>